<reference evidence="1 2" key="1">
    <citation type="submission" date="2019-05" db="EMBL/GenBank/DDBJ databases">
        <authorList>
            <person name="Pankratov T."/>
            <person name="Grouzdev D."/>
        </authorList>
    </citation>
    <scope>NUCLEOTIDE SEQUENCE [LARGE SCALE GENOMIC DNA]</scope>
    <source>
        <strain evidence="1 2">KEBCLARHB70R</strain>
    </source>
</reference>
<proteinExistence type="predicted"/>
<accession>A0A5R9JAD1</accession>
<evidence type="ECO:0000313" key="1">
    <source>
        <dbReference type="EMBL" id="TLU74535.1"/>
    </source>
</evidence>
<name>A0A5R9JAD1_9PROT</name>
<keyword evidence="2" id="KW-1185">Reference proteome</keyword>
<dbReference type="Proteomes" id="UP000305654">
    <property type="component" value="Unassembled WGS sequence"/>
</dbReference>
<protein>
    <submittedName>
        <fullName evidence="1">Uncharacterized protein</fullName>
    </submittedName>
</protein>
<comment type="caution">
    <text evidence="1">The sequence shown here is derived from an EMBL/GenBank/DDBJ whole genome shotgun (WGS) entry which is preliminary data.</text>
</comment>
<sequence>MDQDPDPHGQAALMLCESVALILIERGVVEKAQMLEAITGVIDVKREMAGTTESVVVSVKSISLLQAVARSLSAAPDPLRTDRPA</sequence>
<dbReference type="OrthoDB" id="8002504at2"/>
<dbReference type="EMBL" id="VCDI01000001">
    <property type="protein sequence ID" value="TLU74535.1"/>
    <property type="molecule type" value="Genomic_DNA"/>
</dbReference>
<organism evidence="1 2">
    <name type="scientific">Lichenicoccus roseus</name>
    <dbReference type="NCBI Taxonomy" id="2683649"/>
    <lineage>
        <taxon>Bacteria</taxon>
        <taxon>Pseudomonadati</taxon>
        <taxon>Pseudomonadota</taxon>
        <taxon>Alphaproteobacteria</taxon>
        <taxon>Acetobacterales</taxon>
        <taxon>Acetobacteraceae</taxon>
        <taxon>Lichenicoccus</taxon>
    </lineage>
</organism>
<dbReference type="RefSeq" id="WP_138324784.1">
    <property type="nucleotide sequence ID" value="NZ_VCDI01000001.1"/>
</dbReference>
<gene>
    <name evidence="1" type="ORF">FE263_05020</name>
</gene>
<evidence type="ECO:0000313" key="2">
    <source>
        <dbReference type="Proteomes" id="UP000305654"/>
    </source>
</evidence>
<dbReference type="AlphaFoldDB" id="A0A5R9JAD1"/>